<feature type="region of interest" description="Disordered" evidence="1">
    <location>
        <begin position="1"/>
        <end position="23"/>
    </location>
</feature>
<dbReference type="AlphaFoldDB" id="A0A1V0TPQ2"/>
<evidence type="ECO:0000256" key="1">
    <source>
        <dbReference type="SAM" id="MobiDB-lite"/>
    </source>
</evidence>
<sequence>MAARPRVGGSAAYGPPSDVHPVLRRAAAPPAALDLLTQARQGLDEAQTLQAPNERFATAHLAALRAAAAVLAVRGRPETTVRRRQRIRSAWEVLPEVAPELSEWSALFAAGAERRARAEAGIVGAASRRDADDLLRDVAMFLRLVERMLLLQPALPPQRAGGGPAAGEEGGGRRRAG</sequence>
<dbReference type="Pfam" id="PF18726">
    <property type="entry name" value="HEPN_SAV_6107"/>
    <property type="match status" value="1"/>
</dbReference>
<dbReference type="KEGG" id="sgv:B1H19_12410"/>
<dbReference type="EMBL" id="CP020569">
    <property type="protein sequence ID" value="ARF54905.1"/>
    <property type="molecule type" value="Genomic_DNA"/>
</dbReference>
<organism evidence="3 4">
    <name type="scientific">Streptomyces gilvosporeus</name>
    <dbReference type="NCBI Taxonomy" id="553510"/>
    <lineage>
        <taxon>Bacteria</taxon>
        <taxon>Bacillati</taxon>
        <taxon>Actinomycetota</taxon>
        <taxon>Actinomycetes</taxon>
        <taxon>Kitasatosporales</taxon>
        <taxon>Streptomycetaceae</taxon>
        <taxon>Streptomyces</taxon>
    </lineage>
</organism>
<dbReference type="STRING" id="553510.B1H19_12410"/>
<proteinExistence type="predicted"/>
<dbReference type="OrthoDB" id="4773848at2"/>
<reference evidence="3 4" key="1">
    <citation type="submission" date="2017-04" db="EMBL/GenBank/DDBJ databases">
        <title>Complete Genome Sequence of Streptomyces gilvosporeus F607, a Capable Producer of Natamycin.</title>
        <authorList>
            <person name="Zong G."/>
            <person name="Zhong C."/>
            <person name="Fu J."/>
            <person name="Qin R."/>
            <person name="Cao G."/>
        </authorList>
    </citation>
    <scope>NUCLEOTIDE SEQUENCE [LARGE SCALE GENOMIC DNA]</scope>
    <source>
        <strain evidence="3 4">F607</strain>
    </source>
</reference>
<dbReference type="RefSeq" id="WP_083104707.1">
    <property type="nucleotide sequence ID" value="NZ_CP020569.1"/>
</dbReference>
<name>A0A1V0TPQ2_9ACTN</name>
<dbReference type="Proteomes" id="UP000192726">
    <property type="component" value="Chromosome"/>
</dbReference>
<feature type="region of interest" description="Disordered" evidence="1">
    <location>
        <begin position="155"/>
        <end position="177"/>
    </location>
</feature>
<gene>
    <name evidence="3" type="ORF">B1H19_12410</name>
</gene>
<dbReference type="InterPro" id="IPR040891">
    <property type="entry name" value="HEPN_SAV_6107"/>
</dbReference>
<feature type="domain" description="SAV-6107-like HEPN" evidence="2">
    <location>
        <begin position="46"/>
        <end position="146"/>
    </location>
</feature>
<evidence type="ECO:0000313" key="3">
    <source>
        <dbReference type="EMBL" id="ARF54905.1"/>
    </source>
</evidence>
<accession>A0A1V0TPQ2</accession>
<evidence type="ECO:0000259" key="2">
    <source>
        <dbReference type="Pfam" id="PF18726"/>
    </source>
</evidence>
<evidence type="ECO:0000313" key="4">
    <source>
        <dbReference type="Proteomes" id="UP000192726"/>
    </source>
</evidence>
<feature type="compositionally biased region" description="Gly residues" evidence="1">
    <location>
        <begin position="160"/>
        <end position="169"/>
    </location>
</feature>
<protein>
    <recommendedName>
        <fullName evidence="2">SAV-6107-like HEPN domain-containing protein</fullName>
    </recommendedName>
</protein>
<keyword evidence="4" id="KW-1185">Reference proteome</keyword>